<evidence type="ECO:0000256" key="1">
    <source>
        <dbReference type="ARBA" id="ARBA00003246"/>
    </source>
</evidence>
<evidence type="ECO:0000256" key="9">
    <source>
        <dbReference type="ARBA" id="ARBA00023136"/>
    </source>
</evidence>
<dbReference type="GO" id="GO:0016192">
    <property type="term" value="P:vesicle-mediated transport"/>
    <property type="evidence" value="ECO:0007669"/>
    <property type="project" value="TreeGrafter"/>
</dbReference>
<evidence type="ECO:0000256" key="10">
    <source>
        <dbReference type="SAM" id="Phobius"/>
    </source>
</evidence>
<feature type="transmembrane region" description="Helical" evidence="10">
    <location>
        <begin position="97"/>
        <end position="124"/>
    </location>
</feature>
<proteinExistence type="inferred from homology"/>
<dbReference type="PANTHER" id="PTHR13314:SF2">
    <property type="entry name" value="CALCIUM CHANNEL FLOWER HOMOLOG"/>
    <property type="match status" value="1"/>
</dbReference>
<dbReference type="EMBL" id="BSXU01000145">
    <property type="protein sequence ID" value="GMG19520.1"/>
    <property type="molecule type" value="Genomic_DNA"/>
</dbReference>
<keyword evidence="9 10" id="KW-0472">Membrane</keyword>
<evidence type="ECO:0000256" key="5">
    <source>
        <dbReference type="ARBA" id="ARBA00020655"/>
    </source>
</evidence>
<dbReference type="InterPro" id="IPR019365">
    <property type="entry name" value="TVP18/Ca-channel_flower"/>
</dbReference>
<evidence type="ECO:0000256" key="2">
    <source>
        <dbReference type="ARBA" id="ARBA00004653"/>
    </source>
</evidence>
<comment type="similarity">
    <text evidence="3">Belongs to the TVP18 family.</text>
</comment>
<dbReference type="SMART" id="SM01077">
    <property type="entry name" value="Cg6151-P"/>
    <property type="match status" value="1"/>
</dbReference>
<evidence type="ECO:0000313" key="12">
    <source>
        <dbReference type="Proteomes" id="UP001165063"/>
    </source>
</evidence>
<dbReference type="AlphaFoldDB" id="A0A9W7DBV1"/>
<protein>
    <recommendedName>
        <fullName evidence="4">Golgi apparatus membrane protein TVP18</fullName>
    </recommendedName>
    <alternativeName>
        <fullName evidence="5">Golgi apparatus membrane protein tvp18</fullName>
    </alternativeName>
</protein>
<comment type="caution">
    <text evidence="11">The sequence shown here is derived from an EMBL/GenBank/DDBJ whole genome shotgun (WGS) entry which is preliminary data.</text>
</comment>
<comment type="function">
    <text evidence="1">Golgi membrane protein involved in vesicular trafficking.</text>
</comment>
<keyword evidence="7 10" id="KW-1133">Transmembrane helix</keyword>
<evidence type="ECO:0000256" key="4">
    <source>
        <dbReference type="ARBA" id="ARBA00013563"/>
    </source>
</evidence>
<evidence type="ECO:0000256" key="7">
    <source>
        <dbReference type="ARBA" id="ARBA00022989"/>
    </source>
</evidence>
<keyword evidence="6 10" id="KW-0812">Transmembrane</keyword>
<dbReference type="Pfam" id="PF10233">
    <property type="entry name" value="Cg6151-P"/>
    <property type="match status" value="1"/>
</dbReference>
<organism evidence="11 12">
    <name type="scientific">Ambrosiozyma monospora</name>
    <name type="common">Yeast</name>
    <name type="synonym">Endomycopsis monosporus</name>
    <dbReference type="NCBI Taxonomy" id="43982"/>
    <lineage>
        <taxon>Eukaryota</taxon>
        <taxon>Fungi</taxon>
        <taxon>Dikarya</taxon>
        <taxon>Ascomycota</taxon>
        <taxon>Saccharomycotina</taxon>
        <taxon>Pichiomycetes</taxon>
        <taxon>Pichiales</taxon>
        <taxon>Pichiaceae</taxon>
        <taxon>Ambrosiozyma</taxon>
    </lineage>
</organism>
<dbReference type="GO" id="GO:0000139">
    <property type="term" value="C:Golgi membrane"/>
    <property type="evidence" value="ECO:0007669"/>
    <property type="project" value="UniProtKB-SubCell"/>
</dbReference>
<feature type="transmembrane region" description="Helical" evidence="10">
    <location>
        <begin position="51"/>
        <end position="76"/>
    </location>
</feature>
<dbReference type="Proteomes" id="UP001165063">
    <property type="component" value="Unassembled WGS sequence"/>
</dbReference>
<feature type="transmembrane region" description="Helical" evidence="10">
    <location>
        <begin position="21"/>
        <end position="45"/>
    </location>
</feature>
<evidence type="ECO:0000256" key="8">
    <source>
        <dbReference type="ARBA" id="ARBA00023034"/>
    </source>
</evidence>
<dbReference type="OrthoDB" id="5591789at2759"/>
<keyword evidence="12" id="KW-1185">Reference proteome</keyword>
<comment type="subcellular location">
    <subcellularLocation>
        <location evidence="2">Golgi apparatus membrane</location>
        <topology evidence="2">Multi-pass membrane protein</topology>
    </subcellularLocation>
</comment>
<evidence type="ECO:0000313" key="11">
    <source>
        <dbReference type="EMBL" id="GMG19520.1"/>
    </source>
</evidence>
<keyword evidence="8" id="KW-0333">Golgi apparatus</keyword>
<gene>
    <name evidence="11" type="ORF">Amon01_000053100</name>
</gene>
<accession>A0A9W7DBV1</accession>
<dbReference type="PANTHER" id="PTHR13314">
    <property type="entry name" value="CALCIUM CHANNEL FLOWER HOMOLOG"/>
    <property type="match status" value="1"/>
</dbReference>
<evidence type="ECO:0000256" key="6">
    <source>
        <dbReference type="ARBA" id="ARBA00022692"/>
    </source>
</evidence>
<sequence length="165" mass="18360">MGFTDYIKFSGFGADMKSKNFSLYGQYLGIVLVFLSIALGISNIFHANAVIAFAIIAICQGIIIAFVEIPFLLKIFRVPDSFISFVQLLDTNWKRSIFYVINAIIQWLSLTCMATSLICLAILYTVNTIFYIIAAILKQDFHKSNVVASVDVTDLPVDAQIRSAL</sequence>
<evidence type="ECO:0000256" key="3">
    <source>
        <dbReference type="ARBA" id="ARBA00005738"/>
    </source>
</evidence>
<name>A0A9W7DBV1_AMBMO</name>
<reference evidence="11" key="1">
    <citation type="submission" date="2023-04" db="EMBL/GenBank/DDBJ databases">
        <title>Ambrosiozyma monospora NBRC 1965.</title>
        <authorList>
            <person name="Ichikawa N."/>
            <person name="Sato H."/>
            <person name="Tonouchi N."/>
        </authorList>
    </citation>
    <scope>NUCLEOTIDE SEQUENCE</scope>
    <source>
        <strain evidence="11">NBRC 1965</strain>
    </source>
</reference>